<keyword evidence="4" id="KW-0997">Cell inner membrane</keyword>
<feature type="transmembrane region" description="Helical" evidence="19">
    <location>
        <begin position="31"/>
        <end position="51"/>
    </location>
</feature>
<dbReference type="Pfam" id="PF13807">
    <property type="entry name" value="GNVR"/>
    <property type="match status" value="1"/>
</dbReference>
<comment type="catalytic activity">
    <reaction evidence="14">
        <text>L-tyrosyl-[protein] + ATP = O-phospho-L-tyrosyl-[protein] + ADP + H(+)</text>
        <dbReference type="Rhea" id="RHEA:10596"/>
        <dbReference type="Rhea" id="RHEA-COMP:10136"/>
        <dbReference type="Rhea" id="RHEA-COMP:20101"/>
        <dbReference type="ChEBI" id="CHEBI:15378"/>
        <dbReference type="ChEBI" id="CHEBI:30616"/>
        <dbReference type="ChEBI" id="CHEBI:46858"/>
        <dbReference type="ChEBI" id="CHEBI:61978"/>
        <dbReference type="ChEBI" id="CHEBI:456216"/>
    </reaction>
</comment>
<keyword evidence="9" id="KW-0067">ATP-binding</keyword>
<evidence type="ECO:0000256" key="11">
    <source>
        <dbReference type="ARBA" id="ARBA00023136"/>
    </source>
</evidence>
<dbReference type="InterPro" id="IPR025669">
    <property type="entry name" value="AAA_dom"/>
</dbReference>
<evidence type="ECO:0000256" key="7">
    <source>
        <dbReference type="ARBA" id="ARBA00022741"/>
    </source>
</evidence>
<dbReference type="GO" id="GO:0005886">
    <property type="term" value="C:plasma membrane"/>
    <property type="evidence" value="ECO:0007669"/>
    <property type="project" value="UniProtKB-SubCell"/>
</dbReference>
<keyword evidence="7" id="KW-0547">Nucleotide-binding</keyword>
<name>A0A158CG60_9BURK</name>
<keyword evidence="24" id="KW-1185">Reference proteome</keyword>
<organism evidence="23 24">
    <name type="scientific">Caballeronia pedi</name>
    <dbReference type="NCBI Taxonomy" id="1777141"/>
    <lineage>
        <taxon>Bacteria</taxon>
        <taxon>Pseudomonadati</taxon>
        <taxon>Pseudomonadota</taxon>
        <taxon>Betaproteobacteria</taxon>
        <taxon>Burkholderiales</taxon>
        <taxon>Burkholderiaceae</taxon>
        <taxon>Caballeronia</taxon>
    </lineage>
</organism>
<evidence type="ECO:0000256" key="13">
    <source>
        <dbReference type="ARBA" id="ARBA00023169"/>
    </source>
</evidence>
<evidence type="ECO:0000256" key="1">
    <source>
        <dbReference type="ARBA" id="ARBA00004429"/>
    </source>
</evidence>
<dbReference type="InterPro" id="IPR003856">
    <property type="entry name" value="LPS_length_determ_N"/>
</dbReference>
<evidence type="ECO:0000256" key="9">
    <source>
        <dbReference type="ARBA" id="ARBA00022840"/>
    </source>
</evidence>
<dbReference type="Proteomes" id="UP000054911">
    <property type="component" value="Unassembled WGS sequence"/>
</dbReference>
<gene>
    <name evidence="23" type="ORF">AWB80_05192</name>
</gene>
<dbReference type="Pfam" id="PF02706">
    <property type="entry name" value="Wzz"/>
    <property type="match status" value="1"/>
</dbReference>
<comment type="similarity">
    <text evidence="2">Belongs to the etk/wzc family.</text>
</comment>
<sequence>MASMKQETHSDSMHGDNVSISDYFRVLSDSWRLVCMVALGILALGAFYGMLNPPMYRADALIQIGSQNSSSSDAEALGRLASIFDSKVKAGADTEMELIRSRLVVGETVRQLHLEISAYPRYFPLFGQWIAKLNGGTGHSDAPLGLRRFAWGDERIDVSKFDVPRAAIGREFIVKSGKDRSFELIAPDGIVLGQGTVGKELVAPYGGGEARLVVNELYAPPGCEFTLTTNSTLATILALQSALAISERKSQSGMIGIALEGRDPSRVADIVNTIAQEYRAQDLARRSSEAEHSLLFLEGQLPKLREELQQAEDQYNAFRNSKGTVDLSVESRLLLQQVVDLDTAMRGLMQQRDDIAQHYQPGYPALTAINAKITRMQQDREALGRRIATLPDTEQTALRLMRNVRVDTELYTSLLNSAQQLRVIKAGNVGNVRIVDRALPAEKAIKPNWRALLSLSAALGIALGIVAAFLRKAMVGGVERSVEIERALGVPVCAVVPHSERQVRLQEDMRRRLPGVHVLAARSPCDVAVEGVRSLRTALQSISGAPRNNVIMITSSTPGAGKSFLSANLAAVQAAGGKRVLLIDADMRMGNMHASFAPAGGAGLRELLNGAAFDDVVQRDVMDGVDLIPRGGDSLNPADILMSRRLSELIDAASMRYDSVVIDTPPVLAVTDATLIGRQAGTTLFVVRHGRHSVAEVHEALSRLQKGGVSVSGVLFTDVPADRSTYGSGYGTSYRYGKSRGEANIRTV</sequence>
<accession>A0A158CG60</accession>
<dbReference type="GO" id="GO:0042802">
    <property type="term" value="F:identical protein binding"/>
    <property type="evidence" value="ECO:0007669"/>
    <property type="project" value="UniProtKB-ARBA"/>
</dbReference>
<proteinExistence type="inferred from homology"/>
<dbReference type="Pfam" id="PF13614">
    <property type="entry name" value="AAA_31"/>
    <property type="match status" value="1"/>
</dbReference>
<dbReference type="AlphaFoldDB" id="A0A158CG60"/>
<dbReference type="GO" id="GO:0000271">
    <property type="term" value="P:polysaccharide biosynthetic process"/>
    <property type="evidence" value="ECO:0007669"/>
    <property type="project" value="UniProtKB-KW"/>
</dbReference>
<dbReference type="EMBL" id="FCOE02000020">
    <property type="protein sequence ID" value="SAK81299.1"/>
    <property type="molecule type" value="Genomic_DNA"/>
</dbReference>
<dbReference type="Gene3D" id="3.40.50.300">
    <property type="entry name" value="P-loop containing nucleotide triphosphate hydrolases"/>
    <property type="match status" value="1"/>
</dbReference>
<keyword evidence="10 19" id="KW-1133">Transmembrane helix</keyword>
<reference evidence="23" key="1">
    <citation type="submission" date="2016-01" db="EMBL/GenBank/DDBJ databases">
        <authorList>
            <person name="Peeters C."/>
        </authorList>
    </citation>
    <scope>NUCLEOTIDE SEQUENCE [LARGE SCALE GENOMIC DNA]</scope>
    <source>
        <strain evidence="23">LMG 29323</strain>
    </source>
</reference>
<keyword evidence="5" id="KW-0808">Transferase</keyword>
<evidence type="ECO:0000259" key="21">
    <source>
        <dbReference type="Pfam" id="PF13614"/>
    </source>
</evidence>
<dbReference type="FunFam" id="3.40.50.300:FF:000527">
    <property type="entry name" value="Tyrosine-protein kinase etk"/>
    <property type="match status" value="1"/>
</dbReference>
<dbReference type="InterPro" id="IPR027417">
    <property type="entry name" value="P-loop_NTPase"/>
</dbReference>
<evidence type="ECO:0000256" key="10">
    <source>
        <dbReference type="ARBA" id="ARBA00022989"/>
    </source>
</evidence>
<dbReference type="NCBIfam" id="TIGR01007">
    <property type="entry name" value="eps_fam"/>
    <property type="match status" value="1"/>
</dbReference>
<evidence type="ECO:0000313" key="24">
    <source>
        <dbReference type="Proteomes" id="UP000054911"/>
    </source>
</evidence>
<keyword evidence="12" id="KW-0829">Tyrosine-protein kinase</keyword>
<keyword evidence="11 19" id="KW-0472">Membrane</keyword>
<dbReference type="Pfam" id="PF23607">
    <property type="entry name" value="WZC_N"/>
    <property type="match status" value="1"/>
</dbReference>
<evidence type="ECO:0000313" key="23">
    <source>
        <dbReference type="EMBL" id="SAK81299.1"/>
    </source>
</evidence>
<evidence type="ECO:0000256" key="12">
    <source>
        <dbReference type="ARBA" id="ARBA00023137"/>
    </source>
</evidence>
<feature type="coiled-coil region" evidence="18">
    <location>
        <begin position="294"/>
        <end position="321"/>
    </location>
</feature>
<evidence type="ECO:0000259" key="22">
    <source>
        <dbReference type="Pfam" id="PF13807"/>
    </source>
</evidence>
<dbReference type="SUPFAM" id="SSF52540">
    <property type="entry name" value="P-loop containing nucleoside triphosphate hydrolases"/>
    <property type="match status" value="1"/>
</dbReference>
<dbReference type="InterPro" id="IPR032807">
    <property type="entry name" value="GNVR"/>
</dbReference>
<comment type="caution">
    <text evidence="23">The sequence shown here is derived from an EMBL/GenBank/DDBJ whole genome shotgun (WGS) entry which is preliminary data.</text>
</comment>
<evidence type="ECO:0000256" key="15">
    <source>
        <dbReference type="ARBA" id="ARBA00054296"/>
    </source>
</evidence>
<evidence type="ECO:0000256" key="2">
    <source>
        <dbReference type="ARBA" id="ARBA00008883"/>
    </source>
</evidence>
<dbReference type="PANTHER" id="PTHR32309">
    <property type="entry name" value="TYROSINE-PROTEIN KINASE"/>
    <property type="match status" value="1"/>
</dbReference>
<dbReference type="GO" id="GO:0005524">
    <property type="term" value="F:ATP binding"/>
    <property type="evidence" value="ECO:0007669"/>
    <property type="project" value="UniProtKB-KW"/>
</dbReference>
<dbReference type="GO" id="GO:0004713">
    <property type="term" value="F:protein tyrosine kinase activity"/>
    <property type="evidence" value="ECO:0007669"/>
    <property type="project" value="UniProtKB-KW"/>
</dbReference>
<evidence type="ECO:0000256" key="3">
    <source>
        <dbReference type="ARBA" id="ARBA00022475"/>
    </source>
</evidence>
<evidence type="ECO:0000256" key="6">
    <source>
        <dbReference type="ARBA" id="ARBA00022692"/>
    </source>
</evidence>
<evidence type="ECO:0000256" key="16">
    <source>
        <dbReference type="ARBA" id="ARBA00067833"/>
    </source>
</evidence>
<comment type="function">
    <text evidence="15">Probably involved in polymerization and/or export of exopolysaccharide EPS I which functions as a virulence factor. May be involved in an ATP-dependent process in the pathway for EPS I production, possibly export of the trimeric repeat units across the inner membrane or their polymerization.</text>
</comment>
<dbReference type="InterPro" id="IPR005702">
    <property type="entry name" value="Wzc-like_C"/>
</dbReference>
<evidence type="ECO:0000256" key="4">
    <source>
        <dbReference type="ARBA" id="ARBA00022519"/>
    </source>
</evidence>
<dbReference type="CDD" id="cd05387">
    <property type="entry name" value="BY-kinase"/>
    <property type="match status" value="1"/>
</dbReference>
<evidence type="ECO:0000256" key="5">
    <source>
        <dbReference type="ARBA" id="ARBA00022679"/>
    </source>
</evidence>
<dbReference type="RefSeq" id="WP_061177547.1">
    <property type="nucleotide sequence ID" value="NZ_FCOE02000020.1"/>
</dbReference>
<dbReference type="InterPro" id="IPR050445">
    <property type="entry name" value="Bact_polysacc_biosynth/exp"/>
</dbReference>
<dbReference type="STRING" id="1777141.AWB80_05192"/>
<evidence type="ECO:0000256" key="17">
    <source>
        <dbReference type="ARBA" id="ARBA00081049"/>
    </source>
</evidence>
<dbReference type="PANTHER" id="PTHR32309:SF32">
    <property type="entry name" value="TYROSINE-PROTEIN KINASE ETK-RELATED"/>
    <property type="match status" value="1"/>
</dbReference>
<feature type="domain" description="Tyrosine-protein kinase G-rich" evidence="22">
    <location>
        <begin position="392"/>
        <end position="473"/>
    </location>
</feature>
<protein>
    <recommendedName>
        <fullName evidence="16">Putative tyrosine-protein kinase EpsB</fullName>
    </recommendedName>
    <alternativeName>
        <fullName evidence="17">EPS I polysaccharide export protein EpsB</fullName>
    </alternativeName>
</protein>
<evidence type="ECO:0000256" key="19">
    <source>
        <dbReference type="SAM" id="Phobius"/>
    </source>
</evidence>
<feature type="domain" description="AAA" evidence="21">
    <location>
        <begin position="549"/>
        <end position="671"/>
    </location>
</feature>
<keyword evidence="6 19" id="KW-0812">Transmembrane</keyword>
<feature type="domain" description="Polysaccharide chain length determinant N-terminal" evidence="20">
    <location>
        <begin position="17"/>
        <end position="112"/>
    </location>
</feature>
<keyword evidence="8" id="KW-0418">Kinase</keyword>
<evidence type="ECO:0000256" key="8">
    <source>
        <dbReference type="ARBA" id="ARBA00022777"/>
    </source>
</evidence>
<dbReference type="OrthoDB" id="9808257at2"/>
<evidence type="ECO:0000256" key="18">
    <source>
        <dbReference type="SAM" id="Coils"/>
    </source>
</evidence>
<comment type="subcellular location">
    <subcellularLocation>
        <location evidence="1">Cell inner membrane</location>
        <topology evidence="1">Multi-pass membrane protein</topology>
    </subcellularLocation>
</comment>
<keyword evidence="3" id="KW-1003">Cell membrane</keyword>
<keyword evidence="18" id="KW-0175">Coiled coil</keyword>
<evidence type="ECO:0000256" key="14">
    <source>
        <dbReference type="ARBA" id="ARBA00053015"/>
    </source>
</evidence>
<keyword evidence="13" id="KW-0270">Exopolysaccharide synthesis</keyword>
<evidence type="ECO:0000259" key="20">
    <source>
        <dbReference type="Pfam" id="PF02706"/>
    </source>
</evidence>